<organism evidence="1 2">
    <name type="scientific">Zalaria obscura</name>
    <dbReference type="NCBI Taxonomy" id="2024903"/>
    <lineage>
        <taxon>Eukaryota</taxon>
        <taxon>Fungi</taxon>
        <taxon>Dikarya</taxon>
        <taxon>Ascomycota</taxon>
        <taxon>Pezizomycotina</taxon>
        <taxon>Dothideomycetes</taxon>
        <taxon>Dothideomycetidae</taxon>
        <taxon>Dothideales</taxon>
        <taxon>Zalariaceae</taxon>
        <taxon>Zalaria</taxon>
    </lineage>
</organism>
<protein>
    <submittedName>
        <fullName evidence="1">Uncharacterized protein</fullName>
    </submittedName>
</protein>
<name>A0ACC3SIC8_9PEZI</name>
<proteinExistence type="predicted"/>
<evidence type="ECO:0000313" key="2">
    <source>
        <dbReference type="Proteomes" id="UP001320706"/>
    </source>
</evidence>
<gene>
    <name evidence="1" type="ORF">M8818_002426</name>
</gene>
<sequence>MNARPCVQIRSTQCLTHMLMMSIGASRTESRSRKVSERCQMDVEDPVIRALSCGGLRSAERPRRDGRCAGFQVNMPHVRLHRTFGRRGASAGRSADGPSVRSFPSPGDVRPRSPPYKQAPPLFI</sequence>
<accession>A0ACC3SIC8</accession>
<evidence type="ECO:0000313" key="1">
    <source>
        <dbReference type="EMBL" id="KAK8214843.1"/>
    </source>
</evidence>
<comment type="caution">
    <text evidence="1">The sequence shown here is derived from an EMBL/GenBank/DDBJ whole genome shotgun (WGS) entry which is preliminary data.</text>
</comment>
<dbReference type="Proteomes" id="UP001320706">
    <property type="component" value="Unassembled WGS sequence"/>
</dbReference>
<reference evidence="1" key="1">
    <citation type="submission" date="2024-02" db="EMBL/GenBank/DDBJ databases">
        <title>Metagenome Assembled Genome of Zalaria obscura JY119.</title>
        <authorList>
            <person name="Vighnesh L."/>
            <person name="Jagadeeshwari U."/>
            <person name="Venkata Ramana C."/>
            <person name="Sasikala C."/>
        </authorList>
    </citation>
    <scope>NUCLEOTIDE SEQUENCE</scope>
    <source>
        <strain evidence="1">JY119</strain>
    </source>
</reference>
<keyword evidence="2" id="KW-1185">Reference proteome</keyword>
<dbReference type="EMBL" id="JAMKPW020000010">
    <property type="protein sequence ID" value="KAK8214843.1"/>
    <property type="molecule type" value="Genomic_DNA"/>
</dbReference>